<dbReference type="Pfam" id="PF18765">
    <property type="entry name" value="Polbeta"/>
    <property type="match status" value="1"/>
</dbReference>
<dbReference type="PANTHER" id="PTHR43852:SF2">
    <property type="entry name" value="PROTEIN ADENYLYLTRANSFERASE MNTA"/>
    <property type="match status" value="1"/>
</dbReference>
<evidence type="ECO:0000259" key="1">
    <source>
        <dbReference type="Pfam" id="PF18765"/>
    </source>
</evidence>
<keyword evidence="3" id="KW-1185">Reference proteome</keyword>
<dbReference type="EMBL" id="JBHLVX010000050">
    <property type="protein sequence ID" value="MFC0268816.1"/>
    <property type="molecule type" value="Genomic_DNA"/>
</dbReference>
<organism evidence="2 3">
    <name type="scientific">Kushneria aurantia</name>
    <dbReference type="NCBI Taxonomy" id="504092"/>
    <lineage>
        <taxon>Bacteria</taxon>
        <taxon>Pseudomonadati</taxon>
        <taxon>Pseudomonadota</taxon>
        <taxon>Gammaproteobacteria</taxon>
        <taxon>Oceanospirillales</taxon>
        <taxon>Halomonadaceae</taxon>
        <taxon>Kushneria</taxon>
    </lineage>
</organism>
<accession>A0ABV6G5A5</accession>
<name>A0ABV6G5A5_9GAMM</name>
<evidence type="ECO:0000313" key="2">
    <source>
        <dbReference type="EMBL" id="MFC0268816.1"/>
    </source>
</evidence>
<sequence>MSDSLLRQRSLALLQQALGERLLALYAFGSRVSNEAGPHSDLDLAVLLDERADPFRLWEAGQQLAVALDLDVDLIDLNEASTVMQARVITSGECWWSRDDSRTLQFEVFVIREKLALDEARAPLLADIRREGRVYGR</sequence>
<dbReference type="CDD" id="cd05403">
    <property type="entry name" value="NT_KNTase_like"/>
    <property type="match status" value="1"/>
</dbReference>
<dbReference type="Gene3D" id="3.30.460.10">
    <property type="entry name" value="Beta Polymerase, domain 2"/>
    <property type="match status" value="1"/>
</dbReference>
<dbReference type="SUPFAM" id="SSF81301">
    <property type="entry name" value="Nucleotidyltransferase"/>
    <property type="match status" value="1"/>
</dbReference>
<dbReference type="RefSeq" id="WP_019950665.1">
    <property type="nucleotide sequence ID" value="NZ_JBHLVX010000050.1"/>
</dbReference>
<dbReference type="InterPro" id="IPR043519">
    <property type="entry name" value="NT_sf"/>
</dbReference>
<feature type="domain" description="Polymerase beta nucleotidyltransferase" evidence="1">
    <location>
        <begin position="21"/>
        <end position="100"/>
    </location>
</feature>
<evidence type="ECO:0000313" key="3">
    <source>
        <dbReference type="Proteomes" id="UP001589814"/>
    </source>
</evidence>
<comment type="caution">
    <text evidence="2">The sequence shown here is derived from an EMBL/GenBank/DDBJ whole genome shotgun (WGS) entry which is preliminary data.</text>
</comment>
<reference evidence="2 3" key="1">
    <citation type="submission" date="2024-09" db="EMBL/GenBank/DDBJ databases">
        <authorList>
            <person name="Sun Q."/>
            <person name="Mori K."/>
        </authorList>
    </citation>
    <scope>NUCLEOTIDE SEQUENCE [LARGE SCALE GENOMIC DNA]</scope>
    <source>
        <strain evidence="2 3">CCM 7415</strain>
    </source>
</reference>
<dbReference type="InterPro" id="IPR041633">
    <property type="entry name" value="Polbeta"/>
</dbReference>
<dbReference type="NCBIfam" id="NF047752">
    <property type="entry name" value="MntA_antitoxin"/>
    <property type="match status" value="1"/>
</dbReference>
<protein>
    <submittedName>
        <fullName evidence="2">Nucleotidyltransferase domain-containing protein</fullName>
    </submittedName>
</protein>
<proteinExistence type="predicted"/>
<dbReference type="Proteomes" id="UP001589814">
    <property type="component" value="Unassembled WGS sequence"/>
</dbReference>
<dbReference type="PANTHER" id="PTHR43852">
    <property type="entry name" value="NUCLEOTIDYLTRANSFERASE"/>
    <property type="match status" value="1"/>
</dbReference>
<dbReference type="InterPro" id="IPR052930">
    <property type="entry name" value="TA_antitoxin_MntA"/>
</dbReference>
<gene>
    <name evidence="2" type="ORF">ACFFHW_12625</name>
</gene>